<dbReference type="PANTHER" id="PTHR43630:SF2">
    <property type="entry name" value="GLYCOSYLTRANSFERASE"/>
    <property type="match status" value="1"/>
</dbReference>
<proteinExistence type="inferred from homology"/>
<feature type="transmembrane region" description="Helical" evidence="2">
    <location>
        <begin position="229"/>
        <end position="248"/>
    </location>
</feature>
<dbReference type="SUPFAM" id="SSF53448">
    <property type="entry name" value="Nucleotide-diphospho-sugar transferases"/>
    <property type="match status" value="1"/>
</dbReference>
<dbReference type="GO" id="GO:0016740">
    <property type="term" value="F:transferase activity"/>
    <property type="evidence" value="ECO:0007669"/>
    <property type="project" value="UniProtKB-KW"/>
</dbReference>
<dbReference type="Proteomes" id="UP000095347">
    <property type="component" value="Unassembled WGS sequence"/>
</dbReference>
<comment type="caution">
    <text evidence="4">The sequence shown here is derived from an EMBL/GenBank/DDBJ whole genome shotgun (WGS) entry which is preliminary data.</text>
</comment>
<dbReference type="InterPro" id="IPR029044">
    <property type="entry name" value="Nucleotide-diphossugar_trans"/>
</dbReference>
<comment type="similarity">
    <text evidence="1">Belongs to the glycosyltransferase 2 family. WaaE/KdtX subfamily.</text>
</comment>
<evidence type="ECO:0000313" key="4">
    <source>
        <dbReference type="EMBL" id="OEJ65714.1"/>
    </source>
</evidence>
<evidence type="ECO:0000313" key="5">
    <source>
        <dbReference type="Proteomes" id="UP000095347"/>
    </source>
</evidence>
<dbReference type="InterPro" id="IPR001173">
    <property type="entry name" value="Glyco_trans_2-like"/>
</dbReference>
<reference evidence="5" key="1">
    <citation type="submission" date="2016-07" db="EMBL/GenBank/DDBJ databases">
        <authorList>
            <person name="Florea S."/>
            <person name="Webb J.S."/>
            <person name="Jaromczyk J."/>
            <person name="Schardl C.L."/>
        </authorList>
    </citation>
    <scope>NUCLEOTIDE SEQUENCE [LARGE SCALE GENOMIC DNA]</scope>
    <source>
        <strain evidence="5">MV-1</strain>
    </source>
</reference>
<keyword evidence="2" id="KW-0472">Membrane</keyword>
<evidence type="ECO:0000256" key="2">
    <source>
        <dbReference type="SAM" id="Phobius"/>
    </source>
</evidence>
<dbReference type="STRING" id="28181.BEN30_13705"/>
<feature type="domain" description="Glycosyltransferase 2-like" evidence="3">
    <location>
        <begin position="12"/>
        <end position="108"/>
    </location>
</feature>
<keyword evidence="4" id="KW-0808">Transferase</keyword>
<dbReference type="EMBL" id="MCGG01000046">
    <property type="protein sequence ID" value="OEJ65714.1"/>
    <property type="molecule type" value="Genomic_DNA"/>
</dbReference>
<evidence type="ECO:0000259" key="3">
    <source>
        <dbReference type="Pfam" id="PF00535"/>
    </source>
</evidence>
<keyword evidence="2" id="KW-1133">Transmembrane helix</keyword>
<evidence type="ECO:0000256" key="1">
    <source>
        <dbReference type="ARBA" id="ARBA00038494"/>
    </source>
</evidence>
<dbReference type="Pfam" id="PF00535">
    <property type="entry name" value="Glycos_transf_2"/>
    <property type="match status" value="1"/>
</dbReference>
<name>A0A1E5Q5M6_9PROT</name>
<organism evidence="4 5">
    <name type="scientific">Magnetovibrio blakemorei</name>
    <dbReference type="NCBI Taxonomy" id="28181"/>
    <lineage>
        <taxon>Bacteria</taxon>
        <taxon>Pseudomonadati</taxon>
        <taxon>Pseudomonadota</taxon>
        <taxon>Alphaproteobacteria</taxon>
        <taxon>Rhodospirillales</taxon>
        <taxon>Magnetovibrionaceae</taxon>
        <taxon>Magnetovibrio</taxon>
    </lineage>
</organism>
<gene>
    <name evidence="4" type="ORF">BEN30_13705</name>
</gene>
<accession>A0A1E5Q5M6</accession>
<dbReference type="PANTHER" id="PTHR43630">
    <property type="entry name" value="POLY-BETA-1,6-N-ACETYL-D-GLUCOSAMINE SYNTHASE"/>
    <property type="match status" value="1"/>
</dbReference>
<dbReference type="Gene3D" id="3.90.550.10">
    <property type="entry name" value="Spore Coat Polysaccharide Biosynthesis Protein SpsA, Chain A"/>
    <property type="match status" value="1"/>
</dbReference>
<dbReference type="OrthoDB" id="9815923at2"/>
<dbReference type="CDD" id="cd02511">
    <property type="entry name" value="Beta4Glucosyltransferase"/>
    <property type="match status" value="1"/>
</dbReference>
<dbReference type="AlphaFoldDB" id="A0A1E5Q5M6"/>
<keyword evidence="5" id="KW-1185">Reference proteome</keyword>
<protein>
    <submittedName>
        <fullName evidence="4">Glycosyl transferase</fullName>
    </submittedName>
</protein>
<sequence length="256" mass="28800">MDTTPTQPTLTALVVAHNEEDQLDACLATLTFADEIVVVLDKCTDGSKAIAARYTDKLIEGSWEIEGPRRHAGIDVCTGNWVLEVDADERVSPELAAEIRDKIKTAPFGHFLIPYDNYVGTHLVRYGWGASWGVSATVRLYAQGAKVWGAQRIHPGVELKGERMWLENRMIHYVDRNISDMILRLDRYSTARANDLRASGKIGSLANNVRRLFSRFFKCYIGRKGYREGLYGFLIALMAGLFPLLSYIKAKLEDEK</sequence>
<keyword evidence="2" id="KW-0812">Transmembrane</keyword>